<dbReference type="PANTHER" id="PTHR10039">
    <property type="entry name" value="AMELOGENIN"/>
    <property type="match status" value="1"/>
</dbReference>
<dbReference type="EMBL" id="JAQOWY010000101">
    <property type="protein sequence ID" value="KAK1851219.1"/>
    <property type="molecule type" value="Genomic_DNA"/>
</dbReference>
<proteinExistence type="predicted"/>
<evidence type="ECO:0000256" key="1">
    <source>
        <dbReference type="ARBA" id="ARBA00022737"/>
    </source>
</evidence>
<dbReference type="InterPro" id="IPR056884">
    <property type="entry name" value="NPHP3-like_N"/>
</dbReference>
<feature type="domain" description="NACHT" evidence="2">
    <location>
        <begin position="201"/>
        <end position="359"/>
    </location>
</feature>
<sequence>MEAVGALANVIAVVDLSVKLGIVCGEYISKARNANGDIRRLKEESDALAKIVGQVRGLLGVESTEHSHRRHLEASETFRRNVGECEMVLRELTARLDLSKNPSRLRVIGKSLKWPFASTEVSQNIESLRHWKNCFLAALQVDHMHLALQRENIEDVKTLPSASGAAFDSYDNDTAGLCHPDTRQELLRTIVEWADSSDGKCIFWLRGPAGTGKSTISKTVAQMFADKGQLAASFFFNRTREGRNTANLFVTTIARQIARRVPKLEDLILRAIQEDQDLPDRSLELQFSKLILEPLRRIALSDVTLPTLIMVVDALDECDLEHGPELGRSQDSSRLIVNILSRLATVPGVKARVFLTSRPEVPIRLGFLEDVPTGSHQDMALHDIPQPVIEHDIRAFLETELEIIRVSHAIAQDWPGDNVVTQLVNASVPLFIYASTICKFINDRRRRFRPQAQLDKVLRQGQGFRTGIEVTYRPILDQLLEDLNDFERKELLAQFRKVVGAIILLADPLSIASLGELLYIDNEEIRYLLNGLHSVLDVPGDDQPERPIRLFHLSFREYLLQHSGDDDTFWIDERSKHKELFDCCLQVMSDRCGHGLRNDICRLSDPGARRTEIPRERIQQHIPRSLEYACRYWVMHLRESGTGITVQDTTRIYALLTRYLLYWFEAMGWLGLLHQAAVDLLVLEGMFSNLQNSSQSGVLPFLKDARRFLAENEHAISLAPCQVYVSALIFAPKASLVKQRFQSEDPDWIVKMPEVLEDWDLSRRTLHQYKRYVHALAWSHDGQYIATALHDEVDIWNAASGILLERIRTTEDIHCLTSTHRGTMAIGLDSGVIILWDWLMHSETTLSIGNEGHDVLYISAATTGKVVCALSDGTIHLLTETFDPIHTWHTWWNSPRGDFKGNGYDNPRDRVHFSSNGRFIALVDNEQSNSVSVHNADSGRLIQRLSAPEGQIYFELTTSDGGLLFATVGSFKKDYSMWQDAVMAGLIYDLNMEIISINNLGFVDDSPHRAVGSDDDIDLGHQSLSPDGLRLAVVSSRGKRSNADPTERNWLFLTAIP</sequence>
<dbReference type="InterPro" id="IPR015943">
    <property type="entry name" value="WD40/YVTN_repeat-like_dom_sf"/>
</dbReference>
<keyword evidence="1" id="KW-0677">Repeat</keyword>
<dbReference type="InterPro" id="IPR027417">
    <property type="entry name" value="P-loop_NTPase"/>
</dbReference>
<dbReference type="SUPFAM" id="SSF52540">
    <property type="entry name" value="P-loop containing nucleoside triphosphate hydrolases"/>
    <property type="match status" value="2"/>
</dbReference>
<name>A0AAD9EH18_9PEZI</name>
<evidence type="ECO:0000313" key="3">
    <source>
        <dbReference type="EMBL" id="KAK1851219.1"/>
    </source>
</evidence>
<reference evidence="3" key="1">
    <citation type="submission" date="2023-01" db="EMBL/GenBank/DDBJ databases">
        <title>Colletotrichum chrysophilum M932 genome sequence.</title>
        <authorList>
            <person name="Baroncelli R."/>
        </authorList>
    </citation>
    <scope>NUCLEOTIDE SEQUENCE</scope>
    <source>
        <strain evidence="3">M932</strain>
    </source>
</reference>
<organism evidence="3 4">
    <name type="scientific">Colletotrichum chrysophilum</name>
    <dbReference type="NCBI Taxonomy" id="1836956"/>
    <lineage>
        <taxon>Eukaryota</taxon>
        <taxon>Fungi</taxon>
        <taxon>Dikarya</taxon>
        <taxon>Ascomycota</taxon>
        <taxon>Pezizomycotina</taxon>
        <taxon>Sordariomycetes</taxon>
        <taxon>Hypocreomycetidae</taxon>
        <taxon>Glomerellales</taxon>
        <taxon>Glomerellaceae</taxon>
        <taxon>Colletotrichum</taxon>
        <taxon>Colletotrichum gloeosporioides species complex</taxon>
    </lineage>
</organism>
<accession>A0AAD9EH18</accession>
<dbReference type="InterPro" id="IPR007111">
    <property type="entry name" value="NACHT_NTPase"/>
</dbReference>
<dbReference type="Gene3D" id="2.130.10.10">
    <property type="entry name" value="YVTN repeat-like/Quinoprotein amine dehydrogenase"/>
    <property type="match status" value="1"/>
</dbReference>
<dbReference type="SUPFAM" id="SSF50978">
    <property type="entry name" value="WD40 repeat-like"/>
    <property type="match status" value="1"/>
</dbReference>
<dbReference type="InterPro" id="IPR036322">
    <property type="entry name" value="WD40_repeat_dom_sf"/>
</dbReference>
<evidence type="ECO:0000313" key="4">
    <source>
        <dbReference type="Proteomes" id="UP001243330"/>
    </source>
</evidence>
<comment type="caution">
    <text evidence="3">The sequence shown here is derived from an EMBL/GenBank/DDBJ whole genome shotgun (WGS) entry which is preliminary data.</text>
</comment>
<keyword evidence="4" id="KW-1185">Reference proteome</keyword>
<dbReference type="PROSITE" id="PS50837">
    <property type="entry name" value="NACHT"/>
    <property type="match status" value="1"/>
</dbReference>
<dbReference type="Proteomes" id="UP001243330">
    <property type="component" value="Unassembled WGS sequence"/>
</dbReference>
<dbReference type="PANTHER" id="PTHR10039:SF17">
    <property type="entry name" value="FUNGAL STAND N-TERMINAL GOODBYE DOMAIN-CONTAINING PROTEIN-RELATED"/>
    <property type="match status" value="1"/>
</dbReference>
<dbReference type="InterPro" id="IPR001680">
    <property type="entry name" value="WD40_rpt"/>
</dbReference>
<protein>
    <submittedName>
        <fullName evidence="3">Vegetative incompatibility protein het-e-1</fullName>
    </submittedName>
</protein>
<dbReference type="AlphaFoldDB" id="A0AAD9EH18"/>
<gene>
    <name evidence="3" type="ORF">CCHR01_06154</name>
</gene>
<evidence type="ECO:0000259" key="2">
    <source>
        <dbReference type="PROSITE" id="PS50837"/>
    </source>
</evidence>
<dbReference type="Gene3D" id="3.40.50.300">
    <property type="entry name" value="P-loop containing nucleotide triphosphate hydrolases"/>
    <property type="match status" value="1"/>
</dbReference>
<dbReference type="Pfam" id="PF24883">
    <property type="entry name" value="NPHP3_N"/>
    <property type="match status" value="1"/>
</dbReference>
<dbReference type="SMART" id="SM00320">
    <property type="entry name" value="WD40"/>
    <property type="match status" value="2"/>
</dbReference>